<name>A0A0F9ETC7_9ZZZZ</name>
<dbReference type="AlphaFoldDB" id="A0A0F9ETC7"/>
<evidence type="ECO:0000256" key="1">
    <source>
        <dbReference type="SAM" id="Phobius"/>
    </source>
</evidence>
<comment type="caution">
    <text evidence="2">The sequence shown here is derived from an EMBL/GenBank/DDBJ whole genome shotgun (WGS) entry which is preliminary data.</text>
</comment>
<evidence type="ECO:0000313" key="2">
    <source>
        <dbReference type="EMBL" id="KKL69536.1"/>
    </source>
</evidence>
<keyword evidence="1" id="KW-0812">Transmembrane</keyword>
<dbReference type="EMBL" id="LAZR01026181">
    <property type="protein sequence ID" value="KKL69536.1"/>
    <property type="molecule type" value="Genomic_DNA"/>
</dbReference>
<proteinExistence type="predicted"/>
<organism evidence="2">
    <name type="scientific">marine sediment metagenome</name>
    <dbReference type="NCBI Taxonomy" id="412755"/>
    <lineage>
        <taxon>unclassified sequences</taxon>
        <taxon>metagenomes</taxon>
        <taxon>ecological metagenomes</taxon>
    </lineage>
</organism>
<feature type="transmembrane region" description="Helical" evidence="1">
    <location>
        <begin position="6"/>
        <end position="25"/>
    </location>
</feature>
<reference evidence="2" key="1">
    <citation type="journal article" date="2015" name="Nature">
        <title>Complex archaea that bridge the gap between prokaryotes and eukaryotes.</title>
        <authorList>
            <person name="Spang A."/>
            <person name="Saw J.H."/>
            <person name="Jorgensen S.L."/>
            <person name="Zaremba-Niedzwiedzka K."/>
            <person name="Martijn J."/>
            <person name="Lind A.E."/>
            <person name="van Eijk R."/>
            <person name="Schleper C."/>
            <person name="Guy L."/>
            <person name="Ettema T.J."/>
        </authorList>
    </citation>
    <scope>NUCLEOTIDE SEQUENCE</scope>
</reference>
<keyword evidence="1" id="KW-1133">Transmembrane helix</keyword>
<accession>A0A0F9ETC7</accession>
<protein>
    <submittedName>
        <fullName evidence="2">Uncharacterized protein</fullName>
    </submittedName>
</protein>
<gene>
    <name evidence="2" type="ORF">LCGC14_2113990</name>
</gene>
<keyword evidence="1" id="KW-0472">Membrane</keyword>
<sequence length="76" mass="8777">MYDYLRRAGLILLLMAVMVLSIAYVKERKEPIVKLVPVSDLSYIPSPREIQQRDSKTLTTHDTTLARWMVSLGRTQ</sequence>